<gene>
    <name evidence="1" type="ORF">WHI96_02770</name>
</gene>
<reference evidence="1 2" key="1">
    <citation type="submission" date="2024-03" db="EMBL/GenBank/DDBJ databases">
        <title>Draft genome sequence of Pseudonocardia tropica JCM 19149.</title>
        <authorList>
            <person name="Butdee W."/>
            <person name="Duangmal K."/>
        </authorList>
    </citation>
    <scope>NUCLEOTIDE SEQUENCE [LARGE SCALE GENOMIC DNA]</scope>
    <source>
        <strain evidence="1 2">JCM 19149</strain>
    </source>
</reference>
<dbReference type="Proteomes" id="UP001464923">
    <property type="component" value="Unassembled WGS sequence"/>
</dbReference>
<proteinExistence type="predicted"/>
<sequence length="147" mass="16216">MTNEHDARTAQLLAAWENQYPTTTLYEPGDAAESAEEAAGRRLAQEALESTGAAQYGQPLTPSTLSLTRGLAARDRLRTLRHELHRAQTDFDGGDVSTLERDVLDATDQVVELERSGRADEVIELDRQGRSRTIYGPSVVSPFRPVH</sequence>
<keyword evidence="2" id="KW-1185">Reference proteome</keyword>
<dbReference type="RefSeq" id="WP_345641247.1">
    <property type="nucleotide sequence ID" value="NZ_BAABLY010000005.1"/>
</dbReference>
<accession>A0ABV1JQH8</accession>
<evidence type="ECO:0000313" key="2">
    <source>
        <dbReference type="Proteomes" id="UP001464923"/>
    </source>
</evidence>
<dbReference type="EMBL" id="JBEDNP010000001">
    <property type="protein sequence ID" value="MEQ3537728.1"/>
    <property type="molecule type" value="Genomic_DNA"/>
</dbReference>
<comment type="caution">
    <text evidence="1">The sequence shown here is derived from an EMBL/GenBank/DDBJ whole genome shotgun (WGS) entry which is preliminary data.</text>
</comment>
<protein>
    <submittedName>
        <fullName evidence="1">Uncharacterized protein</fullName>
    </submittedName>
</protein>
<name>A0ABV1JQH8_9PSEU</name>
<evidence type="ECO:0000313" key="1">
    <source>
        <dbReference type="EMBL" id="MEQ3537728.1"/>
    </source>
</evidence>
<organism evidence="1 2">
    <name type="scientific">Pseudonocardia tropica</name>
    <dbReference type="NCBI Taxonomy" id="681289"/>
    <lineage>
        <taxon>Bacteria</taxon>
        <taxon>Bacillati</taxon>
        <taxon>Actinomycetota</taxon>
        <taxon>Actinomycetes</taxon>
        <taxon>Pseudonocardiales</taxon>
        <taxon>Pseudonocardiaceae</taxon>
        <taxon>Pseudonocardia</taxon>
    </lineage>
</organism>